<evidence type="ECO:0000256" key="3">
    <source>
        <dbReference type="ARBA" id="ARBA00012614"/>
    </source>
</evidence>
<name>A0ABQ5K3I5_9EUKA</name>
<reference evidence="9" key="1">
    <citation type="submission" date="2022-03" db="EMBL/GenBank/DDBJ databases">
        <title>Draft genome sequence of Aduncisulcus paluster, a free-living microaerophilic Fornicata.</title>
        <authorList>
            <person name="Yuyama I."/>
            <person name="Kume K."/>
            <person name="Tamura T."/>
            <person name="Inagaki Y."/>
            <person name="Hashimoto T."/>
        </authorList>
    </citation>
    <scope>NUCLEOTIDE SEQUENCE</scope>
    <source>
        <strain evidence="9">NY0171</strain>
    </source>
</reference>
<dbReference type="Proteomes" id="UP001057375">
    <property type="component" value="Unassembled WGS sequence"/>
</dbReference>
<dbReference type="PANTHER" id="PTHR12867:SF6">
    <property type="entry name" value="N-ACETYLGLUCOSAMINYLDIPHOSPHODOLICHOL N-ACETYLGLUCOSAMINYLTRANSFERASE"/>
    <property type="match status" value="1"/>
</dbReference>
<keyword evidence="5" id="KW-0328">Glycosyltransferase</keyword>
<dbReference type="Gene3D" id="3.40.50.2000">
    <property type="entry name" value="Glycogen Phosphorylase B"/>
    <property type="match status" value="1"/>
</dbReference>
<comment type="subcellular location">
    <subcellularLocation>
        <location evidence="1">Endoplasmic reticulum</location>
    </subcellularLocation>
</comment>
<dbReference type="InterPro" id="IPR039042">
    <property type="entry name" value="Alg13-like"/>
</dbReference>
<feature type="domain" description="Glycosyl transferase family 28 C-terminal" evidence="8">
    <location>
        <begin position="7"/>
        <end position="157"/>
    </location>
</feature>
<keyword evidence="10" id="KW-1185">Reference proteome</keyword>
<evidence type="ECO:0000256" key="1">
    <source>
        <dbReference type="ARBA" id="ARBA00004240"/>
    </source>
</evidence>
<accession>A0ABQ5K3I5</accession>
<organism evidence="9 10">
    <name type="scientific">Aduncisulcus paluster</name>
    <dbReference type="NCBI Taxonomy" id="2918883"/>
    <lineage>
        <taxon>Eukaryota</taxon>
        <taxon>Metamonada</taxon>
        <taxon>Carpediemonas-like organisms</taxon>
        <taxon>Aduncisulcus</taxon>
    </lineage>
</organism>
<keyword evidence="7" id="KW-0256">Endoplasmic reticulum</keyword>
<dbReference type="InterPro" id="IPR007235">
    <property type="entry name" value="Glyco_trans_28_C"/>
</dbReference>
<evidence type="ECO:0000256" key="2">
    <source>
        <dbReference type="ARBA" id="ARBA00006962"/>
    </source>
</evidence>
<evidence type="ECO:0000256" key="7">
    <source>
        <dbReference type="ARBA" id="ARBA00022824"/>
    </source>
</evidence>
<dbReference type="Pfam" id="PF04101">
    <property type="entry name" value="Glyco_tran_28_C"/>
    <property type="match status" value="1"/>
</dbReference>
<dbReference type="SUPFAM" id="SSF53756">
    <property type="entry name" value="UDP-Glycosyltransferase/glycogen phosphorylase"/>
    <property type="match status" value="1"/>
</dbReference>
<sequence>MLYDHGICFVTVGTTKFEALIHEILSPSSQKALQALGISKLIIQYGAMEKPSFIPIRSLSIEIFNFEPNISKRYLSADLIISHAGAGTVLEVSRLQKHHIIVGNPLLMDNHQIELMEAMHSRGHCIGVASASALRKIFGDTDILSKDILQLKPRPKCRESALFDELLDLIG</sequence>
<evidence type="ECO:0000313" key="9">
    <source>
        <dbReference type="EMBL" id="GKT25629.1"/>
    </source>
</evidence>
<comment type="similarity">
    <text evidence="2">Belongs to the glycosyltransferase 28 family.</text>
</comment>
<evidence type="ECO:0000256" key="5">
    <source>
        <dbReference type="ARBA" id="ARBA00022676"/>
    </source>
</evidence>
<evidence type="ECO:0000313" key="10">
    <source>
        <dbReference type="Proteomes" id="UP001057375"/>
    </source>
</evidence>
<protein>
    <recommendedName>
        <fullName evidence="4">UDP-N-acetylglucosamine transferase subunit ALG13</fullName>
        <ecNumber evidence="3">2.4.1.141</ecNumber>
    </recommendedName>
</protein>
<comment type="caution">
    <text evidence="9">The sequence shown here is derived from an EMBL/GenBank/DDBJ whole genome shotgun (WGS) entry which is preliminary data.</text>
</comment>
<proteinExistence type="inferred from homology"/>
<keyword evidence="6" id="KW-0808">Transferase</keyword>
<evidence type="ECO:0000259" key="8">
    <source>
        <dbReference type="Pfam" id="PF04101"/>
    </source>
</evidence>
<evidence type="ECO:0000256" key="4">
    <source>
        <dbReference type="ARBA" id="ARBA00017468"/>
    </source>
</evidence>
<gene>
    <name evidence="9" type="ORF">ADUPG1_013099</name>
</gene>
<dbReference type="EMBL" id="BQXS01012600">
    <property type="protein sequence ID" value="GKT25629.1"/>
    <property type="molecule type" value="Genomic_DNA"/>
</dbReference>
<dbReference type="PANTHER" id="PTHR12867">
    <property type="entry name" value="GLYCOSYL TRANSFERASE-RELATED"/>
    <property type="match status" value="1"/>
</dbReference>
<dbReference type="EC" id="2.4.1.141" evidence="3"/>
<evidence type="ECO:0000256" key="6">
    <source>
        <dbReference type="ARBA" id="ARBA00022679"/>
    </source>
</evidence>